<dbReference type="InterPro" id="IPR036192">
    <property type="entry name" value="Cell_div_ZapA-like_sf"/>
</dbReference>
<evidence type="ECO:0008006" key="3">
    <source>
        <dbReference type="Google" id="ProtNLM"/>
    </source>
</evidence>
<protein>
    <recommendedName>
        <fullName evidence="3">Cell division protein ZapA</fullName>
    </recommendedName>
</protein>
<dbReference type="InterPro" id="IPR007838">
    <property type="entry name" value="Cell_div_ZapA-like"/>
</dbReference>
<dbReference type="Gene3D" id="6.10.250.790">
    <property type="match status" value="1"/>
</dbReference>
<accession>A0A0R1YZE4</accession>
<dbReference type="SUPFAM" id="SSF102829">
    <property type="entry name" value="Cell division protein ZapA-like"/>
    <property type="match status" value="1"/>
</dbReference>
<proteinExistence type="predicted"/>
<dbReference type="GeneID" id="69804156"/>
<dbReference type="Proteomes" id="UP000051957">
    <property type="component" value="Unassembled WGS sequence"/>
</dbReference>
<dbReference type="RefSeq" id="WP_057909272.1">
    <property type="nucleotide sequence ID" value="NZ_AZGK01000001.1"/>
</dbReference>
<evidence type="ECO:0000313" key="2">
    <source>
        <dbReference type="Proteomes" id="UP000051957"/>
    </source>
</evidence>
<evidence type="ECO:0000313" key="1">
    <source>
        <dbReference type="EMBL" id="KRM47682.1"/>
    </source>
</evidence>
<dbReference type="InterPro" id="IPR053712">
    <property type="entry name" value="Bac_CellDiv_Activator"/>
</dbReference>
<dbReference type="EMBL" id="AZGK01000001">
    <property type="protein sequence ID" value="KRM47682.1"/>
    <property type="molecule type" value="Genomic_DNA"/>
</dbReference>
<dbReference type="PATRIC" id="fig|1423784.4.peg.159"/>
<organism evidence="1 2">
    <name type="scientific">Lentilactobacillus parabuchneri DSM 5707 = NBRC 107865</name>
    <dbReference type="NCBI Taxonomy" id="1423784"/>
    <lineage>
        <taxon>Bacteria</taxon>
        <taxon>Bacillati</taxon>
        <taxon>Bacillota</taxon>
        <taxon>Bacilli</taxon>
        <taxon>Lactobacillales</taxon>
        <taxon>Lactobacillaceae</taxon>
        <taxon>Lentilactobacillus</taxon>
    </lineage>
</organism>
<gene>
    <name evidence="1" type="ORF">FC51_GL000160</name>
</gene>
<reference evidence="1 2" key="1">
    <citation type="journal article" date="2015" name="Genome Announc.">
        <title>Expanding the biotechnology potential of lactobacilli through comparative genomics of 213 strains and associated genera.</title>
        <authorList>
            <person name="Sun Z."/>
            <person name="Harris H.M."/>
            <person name="McCann A."/>
            <person name="Guo C."/>
            <person name="Argimon S."/>
            <person name="Zhang W."/>
            <person name="Yang X."/>
            <person name="Jeffery I.B."/>
            <person name="Cooney J.C."/>
            <person name="Kagawa T.F."/>
            <person name="Liu W."/>
            <person name="Song Y."/>
            <person name="Salvetti E."/>
            <person name="Wrobel A."/>
            <person name="Rasinkangas P."/>
            <person name="Parkhill J."/>
            <person name="Rea M.C."/>
            <person name="O'Sullivan O."/>
            <person name="Ritari J."/>
            <person name="Douillard F.P."/>
            <person name="Paul Ross R."/>
            <person name="Yang R."/>
            <person name="Briner A.E."/>
            <person name="Felis G.E."/>
            <person name="de Vos W.M."/>
            <person name="Barrangou R."/>
            <person name="Klaenhammer T.R."/>
            <person name="Caufield P.W."/>
            <person name="Cui Y."/>
            <person name="Zhang H."/>
            <person name="O'Toole P.W."/>
        </authorList>
    </citation>
    <scope>NUCLEOTIDE SEQUENCE [LARGE SCALE GENOMIC DNA]</scope>
    <source>
        <strain evidence="1 2">DSM 5707</strain>
    </source>
</reference>
<name>A0A0R1YZE4_9LACO</name>
<dbReference type="Pfam" id="PF05164">
    <property type="entry name" value="ZapA"/>
    <property type="match status" value="1"/>
</dbReference>
<sequence>MSENEKRRFKATIDGKDYVLVGNGTVDHMQAVTDLLNEQLNQLKEAMPSSTEEQRAILIAFNAISKQFDVQKAAHNSKEGL</sequence>
<dbReference type="AlphaFoldDB" id="A0A0R1YZE4"/>
<comment type="caution">
    <text evidence="1">The sequence shown here is derived from an EMBL/GenBank/DDBJ whole genome shotgun (WGS) entry which is preliminary data.</text>
</comment>